<dbReference type="AlphaFoldDB" id="A0A6T9HHX8"/>
<accession>A0A6T9HHX8</accession>
<dbReference type="EMBL" id="HBHX01036045">
    <property type="protein sequence ID" value="CAE0119317.1"/>
    <property type="molecule type" value="Transcribed_RNA"/>
</dbReference>
<gene>
    <name evidence="1" type="ORF">HERI1096_LOCUS20015</name>
    <name evidence="2" type="ORF">HERI1096_LOCUS20016</name>
</gene>
<reference evidence="2" key="1">
    <citation type="submission" date="2021-01" db="EMBL/GenBank/DDBJ databases">
        <authorList>
            <person name="Corre E."/>
            <person name="Pelletier E."/>
            <person name="Niang G."/>
            <person name="Scheremetjew M."/>
            <person name="Finn R."/>
            <person name="Kale V."/>
            <person name="Holt S."/>
            <person name="Cochrane G."/>
            <person name="Meng A."/>
            <person name="Brown T."/>
            <person name="Cohen L."/>
        </authorList>
    </citation>
    <scope>NUCLEOTIDE SEQUENCE</scope>
    <source>
        <strain evidence="2">CCMP281</strain>
    </source>
</reference>
<name>A0A6T9HHX8_9EUKA</name>
<evidence type="ECO:0000313" key="1">
    <source>
        <dbReference type="EMBL" id="CAE0119316.1"/>
    </source>
</evidence>
<evidence type="ECO:0000313" key="2">
    <source>
        <dbReference type="EMBL" id="CAE0119317.1"/>
    </source>
</evidence>
<organism evidence="2">
    <name type="scientific">Haptolina ericina</name>
    <dbReference type="NCBI Taxonomy" id="156174"/>
    <lineage>
        <taxon>Eukaryota</taxon>
        <taxon>Haptista</taxon>
        <taxon>Haptophyta</taxon>
        <taxon>Prymnesiophyceae</taxon>
        <taxon>Prymnesiales</taxon>
        <taxon>Prymnesiaceae</taxon>
        <taxon>Haptolina</taxon>
    </lineage>
</organism>
<sequence length="190" mass="21582">MLDAVRDQSERFWSDRQFHAPDWWERLPLIPFRELCAEELSQATHKYLTRQVEMATRQVEADLERRSSWAVGAQRVMKWTGNVRHGPRSLNALDAYVAEKVAESKLIGGRQGAWVISDVHQMVMRPAIQALTAPSKQGETVITGGGHHAVTSWLNHTTITYTTEVCLEIRRGPEGGLPRISFVHMNHMCP</sequence>
<proteinExistence type="predicted"/>
<protein>
    <submittedName>
        <fullName evidence="2">Uncharacterized protein</fullName>
    </submittedName>
</protein>
<dbReference type="EMBL" id="HBHX01036044">
    <property type="protein sequence ID" value="CAE0119316.1"/>
    <property type="molecule type" value="Transcribed_RNA"/>
</dbReference>